<comment type="caution">
    <text evidence="1">The sequence shown here is derived from an EMBL/GenBank/DDBJ whole genome shotgun (WGS) entry which is preliminary data.</text>
</comment>
<reference evidence="1" key="1">
    <citation type="submission" date="2022-04" db="EMBL/GenBank/DDBJ databases">
        <title>A functionally conserved STORR gene fusion in Papaver species that diverged 16.8 million years ago.</title>
        <authorList>
            <person name="Catania T."/>
        </authorList>
    </citation>
    <scope>NUCLEOTIDE SEQUENCE</scope>
    <source>
        <strain evidence="1">S-188037</strain>
    </source>
</reference>
<protein>
    <submittedName>
        <fullName evidence="1">Uncharacterized protein</fullName>
    </submittedName>
</protein>
<dbReference type="EMBL" id="JAJJMB010014087">
    <property type="protein sequence ID" value="KAI3862760.1"/>
    <property type="molecule type" value="Genomic_DNA"/>
</dbReference>
<accession>A0AAD4X966</accession>
<name>A0AAD4X966_9MAGN</name>
<evidence type="ECO:0000313" key="2">
    <source>
        <dbReference type="Proteomes" id="UP001202328"/>
    </source>
</evidence>
<dbReference type="AlphaFoldDB" id="A0AAD4X966"/>
<evidence type="ECO:0000313" key="1">
    <source>
        <dbReference type="EMBL" id="KAI3862760.1"/>
    </source>
</evidence>
<proteinExistence type="predicted"/>
<keyword evidence="2" id="KW-1185">Reference proteome</keyword>
<organism evidence="1 2">
    <name type="scientific">Papaver atlanticum</name>
    <dbReference type="NCBI Taxonomy" id="357466"/>
    <lineage>
        <taxon>Eukaryota</taxon>
        <taxon>Viridiplantae</taxon>
        <taxon>Streptophyta</taxon>
        <taxon>Embryophyta</taxon>
        <taxon>Tracheophyta</taxon>
        <taxon>Spermatophyta</taxon>
        <taxon>Magnoliopsida</taxon>
        <taxon>Ranunculales</taxon>
        <taxon>Papaveraceae</taxon>
        <taxon>Papaveroideae</taxon>
        <taxon>Papaver</taxon>
    </lineage>
</organism>
<dbReference type="Proteomes" id="UP001202328">
    <property type="component" value="Unassembled WGS sequence"/>
</dbReference>
<gene>
    <name evidence="1" type="ORF">MKW98_008600</name>
</gene>
<sequence length="69" mass="7914">MKSSILHGLCEKRGYRFVSYEVGFGVKNTTRHMVFARFSLPKVGLLIDIEELQVVRSGSLRVRKESQTK</sequence>